<protein>
    <submittedName>
        <fullName evidence="2">Uncharacterized protein</fullName>
    </submittedName>
</protein>
<feature type="transmembrane region" description="Helical" evidence="1">
    <location>
        <begin position="390"/>
        <end position="423"/>
    </location>
</feature>
<dbReference type="Pfam" id="PF18949">
    <property type="entry name" value="DUF5693"/>
    <property type="match status" value="1"/>
</dbReference>
<dbReference type="Proteomes" id="UP000547209">
    <property type="component" value="Unassembled WGS sequence"/>
</dbReference>
<feature type="transmembrane region" description="Helical" evidence="1">
    <location>
        <begin position="595"/>
        <end position="613"/>
    </location>
</feature>
<keyword evidence="3" id="KW-1185">Reference proteome</keyword>
<reference evidence="2 3" key="1">
    <citation type="submission" date="2020-08" db="EMBL/GenBank/DDBJ databases">
        <title>Cohnella phylogeny.</title>
        <authorList>
            <person name="Dunlap C."/>
        </authorList>
    </citation>
    <scope>NUCLEOTIDE SEQUENCE [LARGE SCALE GENOMIC DNA]</scope>
    <source>
        <strain evidence="2 3">DSM 28246</strain>
    </source>
</reference>
<feature type="transmembrane region" description="Helical" evidence="1">
    <location>
        <begin position="473"/>
        <end position="495"/>
    </location>
</feature>
<feature type="transmembrane region" description="Helical" evidence="1">
    <location>
        <begin position="507"/>
        <end position="529"/>
    </location>
</feature>
<keyword evidence="1" id="KW-1133">Transmembrane helix</keyword>
<feature type="transmembrane region" description="Helical" evidence="1">
    <location>
        <begin position="429"/>
        <end position="452"/>
    </location>
</feature>
<organism evidence="2 3">
    <name type="scientific">Cohnella nanjingensis</name>
    <dbReference type="NCBI Taxonomy" id="1387779"/>
    <lineage>
        <taxon>Bacteria</taxon>
        <taxon>Bacillati</taxon>
        <taxon>Bacillota</taxon>
        <taxon>Bacilli</taxon>
        <taxon>Bacillales</taxon>
        <taxon>Paenibacillaceae</taxon>
        <taxon>Cohnella</taxon>
    </lineage>
</organism>
<gene>
    <name evidence="2" type="ORF">H7C19_07890</name>
</gene>
<feature type="transmembrane region" description="Helical" evidence="1">
    <location>
        <begin position="541"/>
        <end position="565"/>
    </location>
</feature>
<dbReference type="AlphaFoldDB" id="A0A7X0RN55"/>
<keyword evidence="1" id="KW-0812">Transmembrane</keyword>
<accession>A0A7X0RN55</accession>
<feature type="transmembrane region" description="Helical" evidence="1">
    <location>
        <begin position="652"/>
        <end position="677"/>
    </location>
</feature>
<proteinExistence type="predicted"/>
<feature type="transmembrane region" description="Helical" evidence="1">
    <location>
        <begin position="620"/>
        <end position="640"/>
    </location>
</feature>
<evidence type="ECO:0000256" key="1">
    <source>
        <dbReference type="SAM" id="Phobius"/>
    </source>
</evidence>
<sequence>MTVVPQWLEQWNRRLAKWLWWVVLVGVIGSLPVMYARVQTENSADKVEIVMNYKAILQVSTSQPNPAAFVQTQMNNLKEAGVNAMAVFESSLEELSWAGEVTVYNAGQAALLDGKLSEPGDNRTYVLFNNAADEPTLRPIIEAAFKQLEVPVTSWSAQGRAGLRIDMSPDDAYIRPMQPNPLAMKAIRDAGFLVVPRLSDRILPYDSTRMKAWLESFKTYGATRIIFDGEAVPGFNDQDEEKSLDDFAKQLKEYGIGIAAIENLKVPQKGLGTLAKEIGYNVVRLHSVSDIEMSQAKVPVLTDRFVLAVKDRNIRMIYLNAIQVKDPIRLQVTHPFDTIVKSLAGDEDNNEDGAIARMKDFGFVIGEAHPFDIHHAPAEKALRALTIAGAVSLIALTVGLFLPSILTPITILGFIGGAGVWVLNSSTLTQALALFVAIAAPTASVVTLIRLLRARRNQPESFRRSAGARLGSATILYVRTAVLSVAAVPFVIALLNDITYMLVLQQFRGVSLLHLAPIALVAVYLFLYGPGATVWGNARRILNLPITVLWVVAAVVLGAAGMYYLSRTGNAGQATGIELQLRSILETTFHVRPRFKEFVLGHPLMLLGLFLALRYPKWPLLLIAAATIGQLSMVDTFAHIHTPSILSATRDALGLAIGFVFGLIAIAVWQVLASIWYKSRGGAKARV</sequence>
<dbReference type="InterPro" id="IPR043748">
    <property type="entry name" value="DUF5693"/>
</dbReference>
<dbReference type="EMBL" id="JACJVP010000010">
    <property type="protein sequence ID" value="MBB6670608.1"/>
    <property type="molecule type" value="Genomic_DNA"/>
</dbReference>
<name>A0A7X0RN55_9BACL</name>
<keyword evidence="1" id="KW-0472">Membrane</keyword>
<evidence type="ECO:0000313" key="3">
    <source>
        <dbReference type="Proteomes" id="UP000547209"/>
    </source>
</evidence>
<comment type="caution">
    <text evidence="2">The sequence shown here is derived from an EMBL/GenBank/DDBJ whole genome shotgun (WGS) entry which is preliminary data.</text>
</comment>
<evidence type="ECO:0000313" key="2">
    <source>
        <dbReference type="EMBL" id="MBB6670608.1"/>
    </source>
</evidence>
<feature type="transmembrane region" description="Helical" evidence="1">
    <location>
        <begin position="18"/>
        <end position="36"/>
    </location>
</feature>